<dbReference type="Proteomes" id="UP000219452">
    <property type="component" value="Unassembled WGS sequence"/>
</dbReference>
<dbReference type="OrthoDB" id="955168at2"/>
<keyword evidence="3" id="KW-1185">Reference proteome</keyword>
<dbReference type="SMART" id="SM00421">
    <property type="entry name" value="HTH_LUXR"/>
    <property type="match status" value="1"/>
</dbReference>
<dbReference type="GO" id="GO:0006355">
    <property type="term" value="P:regulation of DNA-templated transcription"/>
    <property type="evidence" value="ECO:0007669"/>
    <property type="project" value="InterPro"/>
</dbReference>
<sequence>MSLLALCHRRSTVLKIAAAVDEAALNWRIPPTTIRLFQEQIVAQSPGFALISNDHLEDPALFTTIRAASPNTYIVVCLIPETVMTNTLWAVLDNLEFDVLCTLDELADCLITLKAGRFYKSSLLQTQTGYTIKEPLPGFHELTPGERRLLKLMTESKTGPQIADVLFISEKTVNNHKAKISQKLNVTGGPGSLTRFVLLHREELSQ</sequence>
<dbReference type="SUPFAM" id="SSF46894">
    <property type="entry name" value="C-terminal effector domain of the bipartite response regulators"/>
    <property type="match status" value="1"/>
</dbReference>
<dbReference type="InterPro" id="IPR016032">
    <property type="entry name" value="Sig_transdc_resp-reg_C-effctor"/>
</dbReference>
<evidence type="ECO:0000313" key="2">
    <source>
        <dbReference type="EMBL" id="SOD79458.1"/>
    </source>
</evidence>
<dbReference type="InterPro" id="IPR000792">
    <property type="entry name" value="Tscrpt_reg_LuxR_C"/>
</dbReference>
<organism evidence="2 3">
    <name type="scientific">Spirosoma fluviale</name>
    <dbReference type="NCBI Taxonomy" id="1597977"/>
    <lineage>
        <taxon>Bacteria</taxon>
        <taxon>Pseudomonadati</taxon>
        <taxon>Bacteroidota</taxon>
        <taxon>Cytophagia</taxon>
        <taxon>Cytophagales</taxon>
        <taxon>Cytophagaceae</taxon>
        <taxon>Spirosoma</taxon>
    </lineage>
</organism>
<dbReference type="EMBL" id="OCNH01000001">
    <property type="protein sequence ID" value="SOD79458.1"/>
    <property type="molecule type" value="Genomic_DNA"/>
</dbReference>
<dbReference type="RefSeq" id="WP_097124634.1">
    <property type="nucleotide sequence ID" value="NZ_OCNH01000001.1"/>
</dbReference>
<gene>
    <name evidence="2" type="ORF">SAMN06269250_0966</name>
</gene>
<evidence type="ECO:0000259" key="1">
    <source>
        <dbReference type="PROSITE" id="PS50043"/>
    </source>
</evidence>
<dbReference type="PROSITE" id="PS50043">
    <property type="entry name" value="HTH_LUXR_2"/>
    <property type="match status" value="1"/>
</dbReference>
<name>A0A286F8A2_9BACT</name>
<evidence type="ECO:0000313" key="3">
    <source>
        <dbReference type="Proteomes" id="UP000219452"/>
    </source>
</evidence>
<feature type="domain" description="HTH luxR-type" evidence="1">
    <location>
        <begin position="135"/>
        <end position="200"/>
    </location>
</feature>
<dbReference type="CDD" id="cd06170">
    <property type="entry name" value="LuxR_C_like"/>
    <property type="match status" value="1"/>
</dbReference>
<protein>
    <submittedName>
        <fullName evidence="2">Regulatory protein, luxR family</fullName>
    </submittedName>
</protein>
<dbReference type="AlphaFoldDB" id="A0A286F8A2"/>
<accession>A0A286F8A2</accession>
<dbReference type="Gene3D" id="1.10.10.10">
    <property type="entry name" value="Winged helix-like DNA-binding domain superfamily/Winged helix DNA-binding domain"/>
    <property type="match status" value="1"/>
</dbReference>
<dbReference type="InterPro" id="IPR036388">
    <property type="entry name" value="WH-like_DNA-bd_sf"/>
</dbReference>
<dbReference type="PRINTS" id="PR00038">
    <property type="entry name" value="HTHLUXR"/>
</dbReference>
<dbReference type="Pfam" id="PF00196">
    <property type="entry name" value="GerE"/>
    <property type="match status" value="1"/>
</dbReference>
<dbReference type="GO" id="GO:0003677">
    <property type="term" value="F:DNA binding"/>
    <property type="evidence" value="ECO:0007669"/>
    <property type="project" value="InterPro"/>
</dbReference>
<reference evidence="3" key="1">
    <citation type="submission" date="2017-09" db="EMBL/GenBank/DDBJ databases">
        <authorList>
            <person name="Varghese N."/>
            <person name="Submissions S."/>
        </authorList>
    </citation>
    <scope>NUCLEOTIDE SEQUENCE [LARGE SCALE GENOMIC DNA]</scope>
    <source>
        <strain evidence="3">DSM 29961</strain>
    </source>
</reference>
<proteinExistence type="predicted"/>